<dbReference type="AlphaFoldDB" id="A0A1V3XXP6"/>
<evidence type="ECO:0000259" key="4">
    <source>
        <dbReference type="Pfam" id="PF02885"/>
    </source>
</evidence>
<organism evidence="5 6">
    <name type="scientific">Mycobacterium kansasii</name>
    <dbReference type="NCBI Taxonomy" id="1768"/>
    <lineage>
        <taxon>Bacteria</taxon>
        <taxon>Bacillati</taxon>
        <taxon>Actinomycetota</taxon>
        <taxon>Actinomycetes</taxon>
        <taxon>Mycobacteriales</taxon>
        <taxon>Mycobacteriaceae</taxon>
        <taxon>Mycobacterium</taxon>
    </lineage>
</organism>
<evidence type="ECO:0000313" key="5">
    <source>
        <dbReference type="EMBL" id="OOK83810.1"/>
    </source>
</evidence>
<dbReference type="GO" id="GO:0004645">
    <property type="term" value="F:1,4-alpha-oligoglucan phosphorylase activity"/>
    <property type="evidence" value="ECO:0007669"/>
    <property type="project" value="InterPro"/>
</dbReference>
<evidence type="ECO:0000256" key="2">
    <source>
        <dbReference type="ARBA" id="ARBA00022679"/>
    </source>
</evidence>
<dbReference type="Proteomes" id="UP000188532">
    <property type="component" value="Unassembled WGS sequence"/>
</dbReference>
<protein>
    <submittedName>
        <fullName evidence="5">Glycosyl transferase family, helical bundle domain protein</fullName>
    </submittedName>
</protein>
<gene>
    <name evidence="5" type="ORF">BZL29_0301</name>
</gene>
<dbReference type="InterPro" id="IPR017459">
    <property type="entry name" value="Glycosyl_Trfase_fam3_N_dom"/>
</dbReference>
<dbReference type="Gene3D" id="1.20.970.10">
    <property type="entry name" value="Transferase, Pyrimidine Nucleoside Phosphorylase, Chain C"/>
    <property type="match status" value="1"/>
</dbReference>
<feature type="region of interest" description="Disordered" evidence="3">
    <location>
        <begin position="123"/>
        <end position="154"/>
    </location>
</feature>
<keyword evidence="1" id="KW-0328">Glycosyltransferase</keyword>
<evidence type="ECO:0000256" key="1">
    <source>
        <dbReference type="ARBA" id="ARBA00022676"/>
    </source>
</evidence>
<reference evidence="5 6" key="1">
    <citation type="submission" date="2017-02" db="EMBL/GenBank/DDBJ databases">
        <title>Complete genome sequences of Mycobacterium kansasii strains isolated from rhesus macaques.</title>
        <authorList>
            <person name="Panda A."/>
            <person name="Nagaraj S."/>
            <person name="Zhao X."/>
            <person name="Tettelin H."/>
            <person name="Detolla L.J."/>
        </authorList>
    </citation>
    <scope>NUCLEOTIDE SEQUENCE [LARGE SCALE GENOMIC DNA]</scope>
    <source>
        <strain evidence="5 6">11-3469</strain>
    </source>
</reference>
<dbReference type="InterPro" id="IPR035902">
    <property type="entry name" value="Nuc_phospho_transferase"/>
</dbReference>
<dbReference type="Gene3D" id="3.40.1030.10">
    <property type="entry name" value="Nucleoside phosphorylase/phosphoribosyltransferase catalytic domain"/>
    <property type="match status" value="1"/>
</dbReference>
<dbReference type="GO" id="GO:0009032">
    <property type="term" value="F:thymidine phosphorylase activity"/>
    <property type="evidence" value="ECO:0007669"/>
    <property type="project" value="TreeGrafter"/>
</dbReference>
<evidence type="ECO:0000256" key="3">
    <source>
        <dbReference type="SAM" id="MobiDB-lite"/>
    </source>
</evidence>
<feature type="domain" description="Glycosyl transferase family 3 N-terminal" evidence="4">
    <location>
        <begin position="2"/>
        <end position="43"/>
    </location>
</feature>
<dbReference type="InterPro" id="IPR000053">
    <property type="entry name" value="Thymidine/pyrmidine_PPase"/>
</dbReference>
<dbReference type="SUPFAM" id="SSF52418">
    <property type="entry name" value="Nucleoside phosphorylase/phosphoribosyltransferase catalytic domain"/>
    <property type="match status" value="1"/>
</dbReference>
<sequence length="154" mass="16154">MIQAFTDGRVAPEQMSALLMAIFWRGMDSGETARWTSAMLASGTRMDFADLRLPTVDKHSTGGVGDKITLPLVPVVVACGAAVPQAAAGGSAIPAARWTSWNPSPGSPRRFPINGCANNFATSVRPSSRPASWPPPMPSSMRCATSPAPSNPCR</sequence>
<accession>A0A1V3XXP6</accession>
<dbReference type="PANTHER" id="PTHR10515">
    <property type="entry name" value="THYMIDINE PHOSPHORYLASE"/>
    <property type="match status" value="1"/>
</dbReference>
<dbReference type="PANTHER" id="PTHR10515:SF0">
    <property type="entry name" value="THYMIDINE PHOSPHORYLASE"/>
    <property type="match status" value="1"/>
</dbReference>
<dbReference type="GO" id="GO:0006206">
    <property type="term" value="P:pyrimidine nucleobase metabolic process"/>
    <property type="evidence" value="ECO:0007669"/>
    <property type="project" value="InterPro"/>
</dbReference>
<dbReference type="InterPro" id="IPR036320">
    <property type="entry name" value="Glycosyl_Trfase_fam3_N_dom_sf"/>
</dbReference>
<keyword evidence="2 5" id="KW-0808">Transferase</keyword>
<comment type="caution">
    <text evidence="5">The sequence shown here is derived from an EMBL/GenBank/DDBJ whole genome shotgun (WGS) entry which is preliminary data.</text>
</comment>
<evidence type="ECO:0000313" key="6">
    <source>
        <dbReference type="Proteomes" id="UP000188532"/>
    </source>
</evidence>
<proteinExistence type="predicted"/>
<dbReference type="Pfam" id="PF02885">
    <property type="entry name" value="Glycos_trans_3N"/>
    <property type="match status" value="1"/>
</dbReference>
<dbReference type="GO" id="GO:0005829">
    <property type="term" value="C:cytosol"/>
    <property type="evidence" value="ECO:0007669"/>
    <property type="project" value="TreeGrafter"/>
</dbReference>
<dbReference type="EMBL" id="MVBN01000001">
    <property type="protein sequence ID" value="OOK83810.1"/>
    <property type="molecule type" value="Genomic_DNA"/>
</dbReference>
<name>A0A1V3XXP6_MYCKA</name>
<dbReference type="SUPFAM" id="SSF47648">
    <property type="entry name" value="Nucleoside phosphorylase/phosphoribosyltransferase N-terminal domain"/>
    <property type="match status" value="1"/>
</dbReference>